<dbReference type="AlphaFoldDB" id="A0AAN8X1Z8"/>
<dbReference type="Pfam" id="PF01546">
    <property type="entry name" value="Peptidase_M20"/>
    <property type="match status" value="1"/>
</dbReference>
<evidence type="ECO:0000313" key="2">
    <source>
        <dbReference type="Proteomes" id="UP001381693"/>
    </source>
</evidence>
<dbReference type="EC" id="3.5.1.14" evidence="1"/>
<protein>
    <submittedName>
        <fullName evidence="1">Adenylate cyclase</fullName>
        <ecNumber evidence="1">3.5.1.14</ecNumber>
    </submittedName>
</protein>
<proteinExistence type="predicted"/>
<dbReference type="InterPro" id="IPR036264">
    <property type="entry name" value="Bact_exopeptidase_dim_dom"/>
</dbReference>
<gene>
    <name evidence="1" type="primary">ACY1_1</name>
    <name evidence="1" type="ORF">SK128_006631</name>
</gene>
<dbReference type="Gene3D" id="3.30.70.360">
    <property type="match status" value="1"/>
</dbReference>
<name>A0AAN8X1Z8_HALRR</name>
<comment type="caution">
    <text evidence="1">The sequence shown here is derived from an EMBL/GenBank/DDBJ whole genome shotgun (WGS) entry which is preliminary data.</text>
</comment>
<dbReference type="GO" id="GO:0004046">
    <property type="term" value="F:aminoacylase activity"/>
    <property type="evidence" value="ECO:0007669"/>
    <property type="project" value="UniProtKB-EC"/>
</dbReference>
<dbReference type="PANTHER" id="PTHR45892">
    <property type="entry name" value="AMINOACYLASE-1"/>
    <property type="match status" value="1"/>
</dbReference>
<dbReference type="InterPro" id="IPR052083">
    <property type="entry name" value="Aminoacylase-1_M20A"/>
</dbReference>
<evidence type="ECO:0000313" key="1">
    <source>
        <dbReference type="EMBL" id="KAK7075032.1"/>
    </source>
</evidence>
<accession>A0AAN8X1Z8</accession>
<reference evidence="1 2" key="1">
    <citation type="submission" date="2023-11" db="EMBL/GenBank/DDBJ databases">
        <title>Halocaridina rubra genome assembly.</title>
        <authorList>
            <person name="Smith C."/>
        </authorList>
    </citation>
    <scope>NUCLEOTIDE SEQUENCE [LARGE SCALE GENOMIC DNA]</scope>
    <source>
        <strain evidence="1">EP-1</strain>
        <tissue evidence="1">Whole</tissue>
    </source>
</reference>
<keyword evidence="1" id="KW-0378">Hydrolase</keyword>
<dbReference type="FunFam" id="1.10.150.900:FF:000001">
    <property type="entry name" value="Aminoacylase-1, putative"/>
    <property type="match status" value="1"/>
</dbReference>
<organism evidence="1 2">
    <name type="scientific">Halocaridina rubra</name>
    <name type="common">Hawaiian red shrimp</name>
    <dbReference type="NCBI Taxonomy" id="373956"/>
    <lineage>
        <taxon>Eukaryota</taxon>
        <taxon>Metazoa</taxon>
        <taxon>Ecdysozoa</taxon>
        <taxon>Arthropoda</taxon>
        <taxon>Crustacea</taxon>
        <taxon>Multicrustacea</taxon>
        <taxon>Malacostraca</taxon>
        <taxon>Eumalacostraca</taxon>
        <taxon>Eucarida</taxon>
        <taxon>Decapoda</taxon>
        <taxon>Pleocyemata</taxon>
        <taxon>Caridea</taxon>
        <taxon>Atyoidea</taxon>
        <taxon>Atyidae</taxon>
        <taxon>Halocaridina</taxon>
    </lineage>
</organism>
<dbReference type="Proteomes" id="UP001381693">
    <property type="component" value="Unassembled WGS sequence"/>
</dbReference>
<dbReference type="EMBL" id="JAXCGZ010011383">
    <property type="protein sequence ID" value="KAK7075032.1"/>
    <property type="molecule type" value="Genomic_DNA"/>
</dbReference>
<dbReference type="SUPFAM" id="SSF55031">
    <property type="entry name" value="Bacterial exopeptidase dimerisation domain"/>
    <property type="match status" value="1"/>
</dbReference>
<dbReference type="Gene3D" id="1.10.150.900">
    <property type="match status" value="1"/>
</dbReference>
<keyword evidence="2" id="KW-1185">Reference proteome</keyword>
<dbReference type="SUPFAM" id="SSF53187">
    <property type="entry name" value="Zn-dependent exopeptidases"/>
    <property type="match status" value="1"/>
</dbReference>
<dbReference type="PANTHER" id="PTHR45892:SF1">
    <property type="entry name" value="AMINOACYLASE-1"/>
    <property type="match status" value="1"/>
</dbReference>
<sequence length="150" mass="17168">MLKGGVQFNVVPCELYAGFDVRITPTENLVKFEEMIKAWCREAGDDVTYEFKQKGMNQEMTCVEDGQNPWWDAFSAACKNENIDIDREVRPSSTDVRYLRKLGIPALSFSPMNRTPILLHNDNEFLNEDIFLRGIEIYTSIIPAVANVKI</sequence>
<dbReference type="InterPro" id="IPR002933">
    <property type="entry name" value="Peptidase_M20"/>
</dbReference>